<gene>
    <name evidence="11" type="ORF">JYZ213_LOCUS22613</name>
    <name evidence="12" type="ORF">OXD698_LOCUS27044</name>
</gene>
<evidence type="ECO:0000313" key="13">
    <source>
        <dbReference type="Proteomes" id="UP000663845"/>
    </source>
</evidence>
<evidence type="ECO:0000313" key="11">
    <source>
        <dbReference type="EMBL" id="CAF1123507.1"/>
    </source>
</evidence>
<dbReference type="EMBL" id="CAJNOG010000258">
    <property type="protein sequence ID" value="CAF1123507.1"/>
    <property type="molecule type" value="Genomic_DNA"/>
</dbReference>
<dbReference type="InterPro" id="IPR050234">
    <property type="entry name" value="Nuclear_hormone_rcpt_NR1"/>
</dbReference>
<evidence type="ECO:0000256" key="1">
    <source>
        <dbReference type="ARBA" id="ARBA00022723"/>
    </source>
</evidence>
<dbReference type="Proteomes" id="UP000663845">
    <property type="component" value="Unassembled WGS sequence"/>
</dbReference>
<dbReference type="GO" id="GO:0045944">
    <property type="term" value="P:positive regulation of transcription by RNA polymerase II"/>
    <property type="evidence" value="ECO:0007669"/>
    <property type="project" value="TreeGrafter"/>
</dbReference>
<dbReference type="PANTHER" id="PTHR24082:SF283">
    <property type="entry name" value="NUCLEAR HORMONE RECEPTOR HR96"/>
    <property type="match status" value="1"/>
</dbReference>
<accession>A0A814QTN5</accession>
<keyword evidence="3" id="KW-0862">Zinc</keyword>
<dbReference type="Gene3D" id="3.30.50.10">
    <property type="entry name" value="Erythroid Transcription Factor GATA-1, subunit A"/>
    <property type="match status" value="1"/>
</dbReference>
<reference evidence="11" key="1">
    <citation type="submission" date="2021-02" db="EMBL/GenBank/DDBJ databases">
        <authorList>
            <person name="Nowell W R."/>
        </authorList>
    </citation>
    <scope>NUCLEOTIDE SEQUENCE</scope>
</reference>
<dbReference type="GO" id="GO:0000978">
    <property type="term" value="F:RNA polymerase II cis-regulatory region sequence-specific DNA binding"/>
    <property type="evidence" value="ECO:0007669"/>
    <property type="project" value="TreeGrafter"/>
</dbReference>
<evidence type="ECO:0000256" key="7">
    <source>
        <dbReference type="ARBA" id="ARBA00023170"/>
    </source>
</evidence>
<feature type="domain" description="Nuclear receptor" evidence="10">
    <location>
        <begin position="16"/>
        <end position="92"/>
    </location>
</feature>
<proteinExistence type="predicted"/>
<keyword evidence="4" id="KW-0805">Transcription regulation</keyword>
<keyword evidence="7" id="KW-0675">Receptor</keyword>
<keyword evidence="1" id="KW-0479">Metal-binding</keyword>
<sequence length="355" mass="41477">MTTYHRKITKRMFSSPLICYICGDGARGINFDVITCMSCKAFFRRNALRSLNVLRCRRKSNCEITIETRKNCPACRLQKCLKFGMKSKLIRLNSQALTQDIQLPRLRPLSLLQNDYSTFTVDHWNLLSNVINVCNEYNIINDIKCLLIEYYSLPVRLRIKPLTALSYMNKSLSTIQTILKRSPYFHSLSLNSRRSLIQNNTYLTTNLNSIFVSSEIDRWNNMNFSMSFNTLLGTDCVTQFSAILKRIDSNSISMKLMLFIIVFSSNCSIVIFNNQQNLKNKSTSIELIQIQNIFVTLLWKYLIYQYGYTDAIRRYCSLIKFVLDILYETEKLTNNEIYHQILNTFIVQTENLLIL</sequence>
<dbReference type="GO" id="GO:0030154">
    <property type="term" value="P:cell differentiation"/>
    <property type="evidence" value="ECO:0007669"/>
    <property type="project" value="TreeGrafter"/>
</dbReference>
<dbReference type="Proteomes" id="UP000663844">
    <property type="component" value="Unassembled WGS sequence"/>
</dbReference>
<protein>
    <recommendedName>
        <fullName evidence="10">Nuclear receptor domain-containing protein</fullName>
    </recommendedName>
</protein>
<keyword evidence="6" id="KW-0804">Transcription</keyword>
<evidence type="ECO:0000256" key="5">
    <source>
        <dbReference type="ARBA" id="ARBA00023125"/>
    </source>
</evidence>
<dbReference type="EMBL" id="CAJOAZ010002761">
    <property type="protein sequence ID" value="CAF3957384.1"/>
    <property type="molecule type" value="Genomic_DNA"/>
</dbReference>
<dbReference type="SMART" id="SM00399">
    <property type="entry name" value="ZnF_C4"/>
    <property type="match status" value="1"/>
</dbReference>
<evidence type="ECO:0000256" key="3">
    <source>
        <dbReference type="ARBA" id="ARBA00022833"/>
    </source>
</evidence>
<dbReference type="GO" id="GO:0008270">
    <property type="term" value="F:zinc ion binding"/>
    <property type="evidence" value="ECO:0007669"/>
    <property type="project" value="UniProtKB-KW"/>
</dbReference>
<keyword evidence="2" id="KW-0863">Zinc-finger</keyword>
<keyword evidence="9" id="KW-0812">Transmembrane</keyword>
<keyword evidence="9" id="KW-0472">Membrane</keyword>
<evidence type="ECO:0000256" key="9">
    <source>
        <dbReference type="SAM" id="Phobius"/>
    </source>
</evidence>
<dbReference type="InterPro" id="IPR001628">
    <property type="entry name" value="Znf_hrmn_rcpt"/>
</dbReference>
<evidence type="ECO:0000256" key="6">
    <source>
        <dbReference type="ARBA" id="ARBA00023163"/>
    </source>
</evidence>
<feature type="transmembrane region" description="Helical" evidence="9">
    <location>
        <begin position="256"/>
        <end position="275"/>
    </location>
</feature>
<dbReference type="PRINTS" id="PR00047">
    <property type="entry name" value="STROIDFINGER"/>
</dbReference>
<dbReference type="Pfam" id="PF00105">
    <property type="entry name" value="zf-C4"/>
    <property type="match status" value="1"/>
</dbReference>
<dbReference type="PROSITE" id="PS00031">
    <property type="entry name" value="NUCLEAR_REC_DBD_1"/>
    <property type="match status" value="1"/>
</dbReference>
<keyword evidence="9" id="KW-1133">Transmembrane helix</keyword>
<evidence type="ECO:0000256" key="8">
    <source>
        <dbReference type="ARBA" id="ARBA00023242"/>
    </source>
</evidence>
<dbReference type="GO" id="GO:0004879">
    <property type="term" value="F:nuclear receptor activity"/>
    <property type="evidence" value="ECO:0007669"/>
    <property type="project" value="TreeGrafter"/>
</dbReference>
<dbReference type="InterPro" id="IPR035500">
    <property type="entry name" value="NHR-like_dom_sf"/>
</dbReference>
<keyword evidence="8" id="KW-0539">Nucleus</keyword>
<comment type="caution">
    <text evidence="11">The sequence shown here is derived from an EMBL/GenBank/DDBJ whole genome shotgun (WGS) entry which is preliminary data.</text>
</comment>
<dbReference type="SUPFAM" id="SSF57716">
    <property type="entry name" value="Glucocorticoid receptor-like (DNA-binding domain)"/>
    <property type="match status" value="1"/>
</dbReference>
<keyword evidence="5" id="KW-0238">DNA-binding</keyword>
<evidence type="ECO:0000256" key="2">
    <source>
        <dbReference type="ARBA" id="ARBA00022771"/>
    </source>
</evidence>
<dbReference type="GO" id="GO:0000122">
    <property type="term" value="P:negative regulation of transcription by RNA polymerase II"/>
    <property type="evidence" value="ECO:0007669"/>
    <property type="project" value="TreeGrafter"/>
</dbReference>
<feature type="transmembrane region" description="Helical" evidence="9">
    <location>
        <begin position="287"/>
        <end position="304"/>
    </location>
</feature>
<evidence type="ECO:0000313" key="12">
    <source>
        <dbReference type="EMBL" id="CAF3957384.1"/>
    </source>
</evidence>
<dbReference type="InterPro" id="IPR013088">
    <property type="entry name" value="Znf_NHR/GATA"/>
</dbReference>
<dbReference type="PROSITE" id="PS51030">
    <property type="entry name" value="NUCLEAR_REC_DBD_2"/>
    <property type="match status" value="1"/>
</dbReference>
<name>A0A814QTN5_9BILA</name>
<dbReference type="SUPFAM" id="SSF48508">
    <property type="entry name" value="Nuclear receptor ligand-binding domain"/>
    <property type="match status" value="1"/>
</dbReference>
<evidence type="ECO:0000259" key="10">
    <source>
        <dbReference type="PROSITE" id="PS51030"/>
    </source>
</evidence>
<dbReference type="PANTHER" id="PTHR24082">
    <property type="entry name" value="NUCLEAR HORMONE RECEPTOR"/>
    <property type="match status" value="1"/>
</dbReference>
<evidence type="ECO:0000256" key="4">
    <source>
        <dbReference type="ARBA" id="ARBA00023015"/>
    </source>
</evidence>
<organism evidence="11 13">
    <name type="scientific">Adineta steineri</name>
    <dbReference type="NCBI Taxonomy" id="433720"/>
    <lineage>
        <taxon>Eukaryota</taxon>
        <taxon>Metazoa</taxon>
        <taxon>Spiralia</taxon>
        <taxon>Gnathifera</taxon>
        <taxon>Rotifera</taxon>
        <taxon>Eurotatoria</taxon>
        <taxon>Bdelloidea</taxon>
        <taxon>Adinetida</taxon>
        <taxon>Adinetidae</taxon>
        <taxon>Adineta</taxon>
    </lineage>
</organism>
<dbReference type="AlphaFoldDB" id="A0A814QTN5"/>